<evidence type="ECO:0000313" key="5">
    <source>
        <dbReference type="Proteomes" id="UP000001880"/>
    </source>
</evidence>
<feature type="domain" description="Response regulatory" evidence="3">
    <location>
        <begin position="4"/>
        <end position="113"/>
    </location>
</feature>
<dbReference type="Gene3D" id="1.10.10.60">
    <property type="entry name" value="Homeodomain-like"/>
    <property type="match status" value="1"/>
</dbReference>
<dbReference type="HOGENOM" id="CLU_1249186_0_0_7"/>
<dbReference type="Gene3D" id="3.40.50.2300">
    <property type="match status" value="1"/>
</dbReference>
<organism evidence="4 5">
    <name type="scientific">Haliangium ochraceum (strain DSM 14365 / JCM 11303 / SMP-2)</name>
    <dbReference type="NCBI Taxonomy" id="502025"/>
    <lineage>
        <taxon>Bacteria</taxon>
        <taxon>Pseudomonadati</taxon>
        <taxon>Myxococcota</taxon>
        <taxon>Polyangia</taxon>
        <taxon>Haliangiales</taxon>
        <taxon>Kofleriaceae</taxon>
        <taxon>Haliangium</taxon>
    </lineage>
</organism>
<dbReference type="STRING" id="502025.Hoch_1974"/>
<dbReference type="eggNOG" id="COG3829">
    <property type="taxonomic scope" value="Bacteria"/>
</dbReference>
<dbReference type="PRINTS" id="PR01590">
    <property type="entry name" value="HTHFIS"/>
</dbReference>
<gene>
    <name evidence="4" type="ordered locus">Hoch_1974</name>
</gene>
<protein>
    <submittedName>
        <fullName evidence="4">Two component transcriptional regulator, Fis family</fullName>
    </submittedName>
</protein>
<evidence type="ECO:0000256" key="2">
    <source>
        <dbReference type="SAM" id="MobiDB-lite"/>
    </source>
</evidence>
<dbReference type="SMART" id="SM00448">
    <property type="entry name" value="REC"/>
    <property type="match status" value="1"/>
</dbReference>
<dbReference type="RefSeq" id="WP_012827128.1">
    <property type="nucleotide sequence ID" value="NC_013440.1"/>
</dbReference>
<dbReference type="InterPro" id="IPR002197">
    <property type="entry name" value="HTH_Fis"/>
</dbReference>
<dbReference type="PANTHER" id="PTHR32071">
    <property type="entry name" value="TRANSCRIPTIONAL REGULATORY PROTEIN"/>
    <property type="match status" value="1"/>
</dbReference>
<dbReference type="PANTHER" id="PTHR32071:SF57">
    <property type="entry name" value="C4-DICARBOXYLATE TRANSPORT TRANSCRIPTIONAL REGULATORY PROTEIN DCTD"/>
    <property type="match status" value="1"/>
</dbReference>
<dbReference type="EMBL" id="CP001804">
    <property type="protein sequence ID" value="ACY14520.1"/>
    <property type="molecule type" value="Genomic_DNA"/>
</dbReference>
<keyword evidence="5" id="KW-1185">Reference proteome</keyword>
<evidence type="ECO:0000256" key="1">
    <source>
        <dbReference type="PROSITE-ProRule" id="PRU00169"/>
    </source>
</evidence>
<dbReference type="KEGG" id="hoh:Hoch_1974"/>
<reference evidence="4 5" key="1">
    <citation type="journal article" date="2010" name="Stand. Genomic Sci.">
        <title>Complete genome sequence of Haliangium ochraceum type strain (SMP-2).</title>
        <authorList>
            <consortium name="US DOE Joint Genome Institute (JGI-PGF)"/>
            <person name="Ivanova N."/>
            <person name="Daum C."/>
            <person name="Lang E."/>
            <person name="Abt B."/>
            <person name="Kopitz M."/>
            <person name="Saunders E."/>
            <person name="Lapidus A."/>
            <person name="Lucas S."/>
            <person name="Glavina Del Rio T."/>
            <person name="Nolan M."/>
            <person name="Tice H."/>
            <person name="Copeland A."/>
            <person name="Cheng J.F."/>
            <person name="Chen F."/>
            <person name="Bruce D."/>
            <person name="Goodwin L."/>
            <person name="Pitluck S."/>
            <person name="Mavromatis K."/>
            <person name="Pati A."/>
            <person name="Mikhailova N."/>
            <person name="Chen A."/>
            <person name="Palaniappan K."/>
            <person name="Land M."/>
            <person name="Hauser L."/>
            <person name="Chang Y.J."/>
            <person name="Jeffries C.D."/>
            <person name="Detter J.C."/>
            <person name="Brettin T."/>
            <person name="Rohde M."/>
            <person name="Goker M."/>
            <person name="Bristow J."/>
            <person name="Markowitz V."/>
            <person name="Eisen J.A."/>
            <person name="Hugenholtz P."/>
            <person name="Kyrpides N.C."/>
            <person name="Klenk H.P."/>
        </authorList>
    </citation>
    <scope>NUCLEOTIDE SEQUENCE [LARGE SCALE GENOMIC DNA]</scope>
    <source>
        <strain evidence="5">DSM 14365 / CIP 107738 / JCM 11303 / AJ 13395 / SMP-2</strain>
    </source>
</reference>
<proteinExistence type="predicted"/>
<dbReference type="InterPro" id="IPR011006">
    <property type="entry name" value="CheY-like_superfamily"/>
</dbReference>
<sequence length="221" mass="23960">MSNTIALIVDDSSIRQLVNTTLSEAGYAVLETDLRGLEMPDATKGIAAVCLSVGDSTRISVQQRLQQLDADMPVVVTTSSPELGEHAMRSGAYEVLVKPVSAQQIRQAVARAVQHRQLQSRVSELDTRLKMYEGDDVMTIHELERLAIERALRVTRGSVTKAAKLLGIGRATLYRRLASPEMADIRARRAGSGDSASSSSNESRPASPMSAMSQAHMAREL</sequence>
<name>D0LFR8_HALO1</name>
<evidence type="ECO:0000313" key="4">
    <source>
        <dbReference type="EMBL" id="ACY14520.1"/>
    </source>
</evidence>
<dbReference type="Pfam" id="PF02954">
    <property type="entry name" value="HTH_8"/>
    <property type="match status" value="1"/>
</dbReference>
<dbReference type="SUPFAM" id="SSF52172">
    <property type="entry name" value="CheY-like"/>
    <property type="match status" value="1"/>
</dbReference>
<dbReference type="AlphaFoldDB" id="D0LFR8"/>
<feature type="compositionally biased region" description="Low complexity" evidence="2">
    <location>
        <begin position="190"/>
        <end position="210"/>
    </location>
</feature>
<dbReference type="InterPro" id="IPR009057">
    <property type="entry name" value="Homeodomain-like_sf"/>
</dbReference>
<dbReference type="Proteomes" id="UP000001880">
    <property type="component" value="Chromosome"/>
</dbReference>
<dbReference type="GO" id="GO:0000160">
    <property type="term" value="P:phosphorelay signal transduction system"/>
    <property type="evidence" value="ECO:0007669"/>
    <property type="project" value="InterPro"/>
</dbReference>
<comment type="caution">
    <text evidence="1">Lacks conserved residue(s) required for the propagation of feature annotation.</text>
</comment>
<evidence type="ECO:0000259" key="3">
    <source>
        <dbReference type="PROSITE" id="PS50110"/>
    </source>
</evidence>
<dbReference type="PROSITE" id="PS50110">
    <property type="entry name" value="RESPONSE_REGULATORY"/>
    <property type="match status" value="1"/>
</dbReference>
<dbReference type="GO" id="GO:0043565">
    <property type="term" value="F:sequence-specific DNA binding"/>
    <property type="evidence" value="ECO:0007669"/>
    <property type="project" value="InterPro"/>
</dbReference>
<dbReference type="SUPFAM" id="SSF46689">
    <property type="entry name" value="Homeodomain-like"/>
    <property type="match status" value="1"/>
</dbReference>
<dbReference type="InterPro" id="IPR001789">
    <property type="entry name" value="Sig_transdc_resp-reg_receiver"/>
</dbReference>
<accession>D0LFR8</accession>
<dbReference type="eggNOG" id="COG2204">
    <property type="taxonomic scope" value="Bacteria"/>
</dbReference>
<feature type="region of interest" description="Disordered" evidence="2">
    <location>
        <begin position="187"/>
        <end position="221"/>
    </location>
</feature>